<evidence type="ECO:0000256" key="6">
    <source>
        <dbReference type="ARBA" id="ARBA00023242"/>
    </source>
</evidence>
<dbReference type="SUPFAM" id="SSF53335">
    <property type="entry name" value="S-adenosyl-L-methionine-dependent methyltransferases"/>
    <property type="match status" value="1"/>
</dbReference>
<comment type="similarity">
    <text evidence="2">Belongs to the eukaryotic/archaeal PrmC-related family.</text>
</comment>
<dbReference type="STRING" id="56484.A0A1Y2FGK3"/>
<dbReference type="PANTHER" id="PTHR45875:SF1">
    <property type="entry name" value="METHYLTRANSFERASE N6AMT1"/>
    <property type="match status" value="1"/>
</dbReference>
<keyword evidence="3" id="KW-0489">Methyltransferase</keyword>
<comment type="subcellular location">
    <subcellularLocation>
        <location evidence="1">Nucleus</location>
    </subcellularLocation>
</comment>
<dbReference type="PANTHER" id="PTHR45875">
    <property type="entry name" value="METHYLTRANSFERASE N6AMT1"/>
    <property type="match status" value="1"/>
</dbReference>
<dbReference type="OrthoDB" id="406152at2759"/>
<keyword evidence="8" id="KW-1185">Reference proteome</keyword>
<dbReference type="GO" id="GO:0003676">
    <property type="term" value="F:nucleic acid binding"/>
    <property type="evidence" value="ECO:0007669"/>
    <property type="project" value="InterPro"/>
</dbReference>
<dbReference type="GO" id="GO:0035657">
    <property type="term" value="C:eRF1 methyltransferase complex"/>
    <property type="evidence" value="ECO:0007669"/>
    <property type="project" value="TreeGrafter"/>
</dbReference>
<reference evidence="7 8" key="1">
    <citation type="submission" date="2016-07" db="EMBL/GenBank/DDBJ databases">
        <title>Pervasive Adenine N6-methylation of Active Genes in Fungi.</title>
        <authorList>
            <consortium name="DOE Joint Genome Institute"/>
            <person name="Mondo S.J."/>
            <person name="Dannebaum R.O."/>
            <person name="Kuo R.C."/>
            <person name="Labutti K."/>
            <person name="Haridas S."/>
            <person name="Kuo A."/>
            <person name="Salamov A."/>
            <person name="Ahrendt S.R."/>
            <person name="Lipzen A."/>
            <person name="Sullivan W."/>
            <person name="Andreopoulos W.B."/>
            <person name="Clum A."/>
            <person name="Lindquist E."/>
            <person name="Daum C."/>
            <person name="Ramamoorthy G.K."/>
            <person name="Gryganskyi A."/>
            <person name="Culley D."/>
            <person name="Magnuson J.K."/>
            <person name="James T.Y."/>
            <person name="O'Malley M.A."/>
            <person name="Stajich J.E."/>
            <person name="Spatafora J.W."/>
            <person name="Visel A."/>
            <person name="Grigoriev I.V."/>
        </authorList>
    </citation>
    <scope>NUCLEOTIDE SEQUENCE [LARGE SCALE GENOMIC DNA]</scope>
    <source>
        <strain evidence="7 8">12-1054</strain>
    </source>
</reference>
<dbReference type="GeneID" id="63787793"/>
<dbReference type="Gene3D" id="3.40.50.150">
    <property type="entry name" value="Vaccinia Virus protein VP39"/>
    <property type="match status" value="1"/>
</dbReference>
<dbReference type="InterPro" id="IPR029063">
    <property type="entry name" value="SAM-dependent_MTases_sf"/>
</dbReference>
<evidence type="ECO:0000313" key="7">
    <source>
        <dbReference type="EMBL" id="ORY82544.1"/>
    </source>
</evidence>
<dbReference type="GO" id="GO:0008276">
    <property type="term" value="F:protein methyltransferase activity"/>
    <property type="evidence" value="ECO:0007669"/>
    <property type="project" value="TreeGrafter"/>
</dbReference>
<dbReference type="InterPro" id="IPR002052">
    <property type="entry name" value="DNA_methylase_N6_adenine_CS"/>
</dbReference>
<sequence length="228" mass="24959">MLPTPNLSHLKEADYEHIYEPAEDSFLLLDALEADREVLETLPACPLLVEIGPGSGVATAFVQSQLLSPVGRSCLSIAVDINPLACRATLETCQRNARLYPGKNSCVQHTDVVRGSLLDALYCARGIDILLFNPPYVPTMQAEINTDGMHLASTWAGGQDGMSVTQQLLPRLQHVLSVSGVFYLVAVARNKPADLIRDAASIGCEACMILERRAGREKLCVLRYRRLR</sequence>
<keyword evidence="5" id="KW-0949">S-adenosyl-L-methionine</keyword>
<accession>A0A1Y2FGK3</accession>
<name>A0A1Y2FGK3_PROLT</name>
<keyword evidence="6" id="KW-0539">Nucleus</keyword>
<dbReference type="GO" id="GO:0032259">
    <property type="term" value="P:methylation"/>
    <property type="evidence" value="ECO:0007669"/>
    <property type="project" value="UniProtKB-KW"/>
</dbReference>
<evidence type="ECO:0008006" key="9">
    <source>
        <dbReference type="Google" id="ProtNLM"/>
    </source>
</evidence>
<evidence type="ECO:0000313" key="8">
    <source>
        <dbReference type="Proteomes" id="UP000193685"/>
    </source>
</evidence>
<dbReference type="EMBL" id="MCFI01000009">
    <property type="protein sequence ID" value="ORY82544.1"/>
    <property type="molecule type" value="Genomic_DNA"/>
</dbReference>
<dbReference type="GO" id="GO:0008757">
    <property type="term" value="F:S-adenosylmethionine-dependent methyltransferase activity"/>
    <property type="evidence" value="ECO:0007669"/>
    <property type="project" value="TreeGrafter"/>
</dbReference>
<gene>
    <name evidence="7" type="ORF">BCR37DRAFT_392756</name>
</gene>
<keyword evidence="4" id="KW-0808">Transferase</keyword>
<organism evidence="7 8">
    <name type="scientific">Protomyces lactucae-debilis</name>
    <dbReference type="NCBI Taxonomy" id="2754530"/>
    <lineage>
        <taxon>Eukaryota</taxon>
        <taxon>Fungi</taxon>
        <taxon>Dikarya</taxon>
        <taxon>Ascomycota</taxon>
        <taxon>Taphrinomycotina</taxon>
        <taxon>Taphrinomycetes</taxon>
        <taxon>Taphrinales</taxon>
        <taxon>Protomycetaceae</taxon>
        <taxon>Protomyces</taxon>
    </lineage>
</organism>
<proteinExistence type="inferred from homology"/>
<dbReference type="PROSITE" id="PS00092">
    <property type="entry name" value="N6_MTASE"/>
    <property type="match status" value="1"/>
</dbReference>
<dbReference type="FunFam" id="3.40.50.150:FF:000077">
    <property type="entry name" value="HemK methyltransferase family member 2"/>
    <property type="match status" value="1"/>
</dbReference>
<evidence type="ECO:0000256" key="5">
    <source>
        <dbReference type="ARBA" id="ARBA00022691"/>
    </source>
</evidence>
<protein>
    <recommendedName>
        <fullName evidence="9">S-adenosyl-L-methionine-dependent methyltransferase</fullName>
    </recommendedName>
</protein>
<evidence type="ECO:0000256" key="1">
    <source>
        <dbReference type="ARBA" id="ARBA00004123"/>
    </source>
</evidence>
<dbReference type="OMA" id="EWDDWME"/>
<dbReference type="RefSeq" id="XP_040725415.1">
    <property type="nucleotide sequence ID" value="XM_040871194.1"/>
</dbReference>
<comment type="caution">
    <text evidence="7">The sequence shown here is derived from an EMBL/GenBank/DDBJ whole genome shotgun (WGS) entry which is preliminary data.</text>
</comment>
<dbReference type="InterPro" id="IPR052190">
    <property type="entry name" value="Euk-Arch_PrmC-MTase"/>
</dbReference>
<evidence type="ECO:0000256" key="2">
    <source>
        <dbReference type="ARBA" id="ARBA00006149"/>
    </source>
</evidence>
<evidence type="ECO:0000256" key="4">
    <source>
        <dbReference type="ARBA" id="ARBA00022679"/>
    </source>
</evidence>
<dbReference type="Proteomes" id="UP000193685">
    <property type="component" value="Unassembled WGS sequence"/>
</dbReference>
<dbReference type="AlphaFoldDB" id="A0A1Y2FGK3"/>
<dbReference type="GO" id="GO:0005634">
    <property type="term" value="C:nucleus"/>
    <property type="evidence" value="ECO:0007669"/>
    <property type="project" value="UniProtKB-SubCell"/>
</dbReference>
<evidence type="ECO:0000256" key="3">
    <source>
        <dbReference type="ARBA" id="ARBA00022603"/>
    </source>
</evidence>